<name>A0A836C7N1_9STRA</name>
<proteinExistence type="predicted"/>
<gene>
    <name evidence="2" type="ORF">JKP88DRAFT_265955</name>
</gene>
<dbReference type="EMBL" id="JAFCMP010000554">
    <property type="protein sequence ID" value="KAG5175092.1"/>
    <property type="molecule type" value="Genomic_DNA"/>
</dbReference>
<reference evidence="2" key="1">
    <citation type="submission" date="2021-02" db="EMBL/GenBank/DDBJ databases">
        <title>First Annotated Genome of the Yellow-green Alga Tribonema minus.</title>
        <authorList>
            <person name="Mahan K.M."/>
        </authorList>
    </citation>
    <scope>NUCLEOTIDE SEQUENCE</scope>
    <source>
        <strain evidence="2">UTEX B ZZ1240</strain>
    </source>
</reference>
<evidence type="ECO:0000256" key="1">
    <source>
        <dbReference type="SAM" id="MobiDB-lite"/>
    </source>
</evidence>
<dbReference type="Proteomes" id="UP000664859">
    <property type="component" value="Unassembled WGS sequence"/>
</dbReference>
<keyword evidence="3" id="KW-1185">Reference proteome</keyword>
<accession>A0A836C7N1</accession>
<organism evidence="2 3">
    <name type="scientific">Tribonema minus</name>
    <dbReference type="NCBI Taxonomy" id="303371"/>
    <lineage>
        <taxon>Eukaryota</taxon>
        <taxon>Sar</taxon>
        <taxon>Stramenopiles</taxon>
        <taxon>Ochrophyta</taxon>
        <taxon>PX clade</taxon>
        <taxon>Xanthophyceae</taxon>
        <taxon>Tribonematales</taxon>
        <taxon>Tribonemataceae</taxon>
        <taxon>Tribonema</taxon>
    </lineage>
</organism>
<evidence type="ECO:0000313" key="2">
    <source>
        <dbReference type="EMBL" id="KAG5175092.1"/>
    </source>
</evidence>
<feature type="region of interest" description="Disordered" evidence="1">
    <location>
        <begin position="401"/>
        <end position="430"/>
    </location>
</feature>
<comment type="caution">
    <text evidence="2">The sequence shown here is derived from an EMBL/GenBank/DDBJ whole genome shotgun (WGS) entry which is preliminary data.</text>
</comment>
<dbReference type="AlphaFoldDB" id="A0A836C7N1"/>
<evidence type="ECO:0000313" key="3">
    <source>
        <dbReference type="Proteomes" id="UP000664859"/>
    </source>
</evidence>
<sequence>MDSQQQGYIFMTTSQGAQHVAATRPIRQRYAGDESDTDDDAYPVAAAAFASCGRARYGRMMAADAERLQSVPEAHDASLPVAVWARYLQCSAFQAYCSISIMMRCRTSSSEGALPTLRPSGTDCYNYCILLVVVTECRSGGHAGMNACLSLRRAAEFIPHHWQFCQGPCAAAAFDEPKCCQAGLRSCTAAQMRHLRYIRLSALLLHCISGGAEGPVPVTHDLAVSNGIRQAMMERQPITLLREVQKLEVELSTKRTAHAHMAVRQADRHTNSTSDIVAHQTADTHAHGNSNAAANSAYRHTNSTADRRTNQRANTCANHVSYAAADSANRCAYTSAHSGTKPTADKCTNFNTLTAANKAHAYPYERADRHTNFNSHGRSHQCPKRGAHGRAHFNTIRAADSSADTHAHSGADGGANTCPHHFEADAKPNANTDQYRAAGRDFGHGRFQRLRLWSGAAQR</sequence>
<protein>
    <submittedName>
        <fullName evidence="2">Uncharacterized protein</fullName>
    </submittedName>
</protein>